<dbReference type="OrthoDB" id="891773at2"/>
<name>A0A2U2PA08_9SPHI</name>
<evidence type="ECO:0000313" key="1">
    <source>
        <dbReference type="EMBL" id="PWG78134.1"/>
    </source>
</evidence>
<dbReference type="Pfam" id="PF11751">
    <property type="entry name" value="PorP_SprF"/>
    <property type="match status" value="1"/>
</dbReference>
<gene>
    <name evidence="1" type="ORF">DDR33_23755</name>
</gene>
<dbReference type="NCBIfam" id="TIGR03519">
    <property type="entry name" value="T9SS_PorP_fam"/>
    <property type="match status" value="1"/>
</dbReference>
<proteinExistence type="predicted"/>
<reference evidence="1 2" key="1">
    <citation type="submission" date="2018-04" db="EMBL/GenBank/DDBJ databases">
        <title>Pedobacter chongqingensis sp. nov., isolated from a rottenly hemp rope.</title>
        <authorList>
            <person name="Cai Y."/>
        </authorList>
    </citation>
    <scope>NUCLEOTIDE SEQUENCE [LARGE SCALE GENOMIC DNA]</scope>
    <source>
        <strain evidence="1 2">FJ4-8</strain>
    </source>
</reference>
<dbReference type="Proteomes" id="UP000245647">
    <property type="component" value="Unassembled WGS sequence"/>
</dbReference>
<comment type="caution">
    <text evidence="1">The sequence shown here is derived from an EMBL/GenBank/DDBJ whole genome shotgun (WGS) entry which is preliminary data.</text>
</comment>
<dbReference type="AlphaFoldDB" id="A0A2U2PA08"/>
<protein>
    <recommendedName>
        <fullName evidence="3">Type IX secretion system membrane protein PorP/SprF</fullName>
    </recommendedName>
</protein>
<keyword evidence="2" id="KW-1185">Reference proteome</keyword>
<organism evidence="1 2">
    <name type="scientific">Pararcticibacter amylolyticus</name>
    <dbReference type="NCBI Taxonomy" id="2173175"/>
    <lineage>
        <taxon>Bacteria</taxon>
        <taxon>Pseudomonadati</taxon>
        <taxon>Bacteroidota</taxon>
        <taxon>Sphingobacteriia</taxon>
        <taxon>Sphingobacteriales</taxon>
        <taxon>Sphingobacteriaceae</taxon>
        <taxon>Pararcticibacter</taxon>
    </lineage>
</organism>
<evidence type="ECO:0008006" key="3">
    <source>
        <dbReference type="Google" id="ProtNLM"/>
    </source>
</evidence>
<accession>A0A2U2PA08</accession>
<dbReference type="InterPro" id="IPR019861">
    <property type="entry name" value="PorP/SprF_Bacteroidetes"/>
</dbReference>
<dbReference type="RefSeq" id="WP_109418297.1">
    <property type="nucleotide sequence ID" value="NZ_QEAS01000033.1"/>
</dbReference>
<evidence type="ECO:0000313" key="2">
    <source>
        <dbReference type="Proteomes" id="UP000245647"/>
    </source>
</evidence>
<dbReference type="EMBL" id="QEAS01000033">
    <property type="protein sequence ID" value="PWG78134.1"/>
    <property type="molecule type" value="Genomic_DNA"/>
</dbReference>
<sequence length="315" mass="34937">MIKKLSGQGVKRNGKITGLSVVLLLLFSLTNTAQIIPLATQYYQNQYAGNPAFAGMSENLIINMDYRNQWRVIPGSPVTQSFTADYKVKDKVGVGLSLYNDKAGLIRRTRVMGTYAYHLPLNGENRSVHFGLSLGVLKERLDEGSIVADPNDVLADRYNQRKAYLDGDFGVSYIDNKLTLQAALPNMKKFLKKDISNSADGSTYFMSVSYVMGTDKDMITLEPKLCIRGARGFNSLWDLGTAIRFPNNLISLVGMYHSSKSTTLGFQLNVENRVYFHGFYSSQLAAMREDSGGSFEVGLRIPLNIIKLVPANQGK</sequence>